<dbReference type="PANTHER" id="PTHR19965:SF82">
    <property type="entry name" value="THO COMPLEX SUBUNIT 4"/>
    <property type="match status" value="1"/>
</dbReference>
<dbReference type="InterPro" id="IPR035979">
    <property type="entry name" value="RBD_domain_sf"/>
</dbReference>
<organism evidence="4 5">
    <name type="scientific">Parascaris univalens</name>
    <name type="common">Nematode worm</name>
    <dbReference type="NCBI Taxonomy" id="6257"/>
    <lineage>
        <taxon>Eukaryota</taxon>
        <taxon>Metazoa</taxon>
        <taxon>Ecdysozoa</taxon>
        <taxon>Nematoda</taxon>
        <taxon>Chromadorea</taxon>
        <taxon>Rhabditida</taxon>
        <taxon>Spirurina</taxon>
        <taxon>Ascaridomorpha</taxon>
        <taxon>Ascaridoidea</taxon>
        <taxon>Ascarididae</taxon>
        <taxon>Parascaris</taxon>
    </lineage>
</organism>
<feature type="region of interest" description="Disordered" evidence="2">
    <location>
        <begin position="220"/>
        <end position="263"/>
    </location>
</feature>
<dbReference type="InterPro" id="IPR012677">
    <property type="entry name" value="Nucleotide-bd_a/b_plait_sf"/>
</dbReference>
<dbReference type="AlphaFoldDB" id="A0A915CHT2"/>
<accession>A0A915CHT2</accession>
<evidence type="ECO:0000259" key="3">
    <source>
        <dbReference type="SMART" id="SM00360"/>
    </source>
</evidence>
<feature type="domain" description="RRM" evidence="3">
    <location>
        <begin position="100"/>
        <end position="170"/>
    </location>
</feature>
<dbReference type="PANTHER" id="PTHR19965">
    <property type="entry name" value="RNA AND EXPORT FACTOR BINDING PROTEIN"/>
    <property type="match status" value="1"/>
</dbReference>
<keyword evidence="1" id="KW-0694">RNA-binding</keyword>
<keyword evidence="4" id="KW-1185">Reference proteome</keyword>
<protein>
    <submittedName>
        <fullName evidence="5">RRM domain-containing protein</fullName>
    </submittedName>
</protein>
<dbReference type="Pfam" id="PF13865">
    <property type="entry name" value="FoP_duplication"/>
    <property type="match status" value="1"/>
</dbReference>
<reference evidence="5" key="1">
    <citation type="submission" date="2022-11" db="UniProtKB">
        <authorList>
            <consortium name="WormBaseParasite"/>
        </authorList>
    </citation>
    <scope>IDENTIFICATION</scope>
</reference>
<evidence type="ECO:0000256" key="2">
    <source>
        <dbReference type="SAM" id="MobiDB-lite"/>
    </source>
</evidence>
<feature type="compositionally biased region" description="Basic and acidic residues" evidence="2">
    <location>
        <begin position="231"/>
        <end position="253"/>
    </location>
</feature>
<feature type="compositionally biased region" description="Polar residues" evidence="2">
    <location>
        <begin position="47"/>
        <end position="57"/>
    </location>
</feature>
<dbReference type="GO" id="GO:0006406">
    <property type="term" value="P:mRNA export from nucleus"/>
    <property type="evidence" value="ECO:0007669"/>
    <property type="project" value="TreeGrafter"/>
</dbReference>
<dbReference type="GO" id="GO:0005634">
    <property type="term" value="C:nucleus"/>
    <property type="evidence" value="ECO:0007669"/>
    <property type="project" value="TreeGrafter"/>
</dbReference>
<sequence length="263" mass="29478">MSLVDLSLDEIIARQRQKKGGAKREELGSASRPRQRGRGFMRKYESTDSAFTKSKNVPSGKWGHDGFEEMYGSGTSLKRVGRLRVGGRMFGRSALIKKVTIHITNLAPTVTSADLRELFEDYTIESATVNYDEIGESAGSADVVTDRASAEEIINNFGGIALDGRTMHMFVIDENESTTPRSFRIKERLNFQVVPRSRGINKRQERRFFRSGGGRIPKSVGRGWKGGSIRNEGDKRKKMTEAELDRELDEYMKKGGSAQKMQS</sequence>
<dbReference type="InterPro" id="IPR025715">
    <property type="entry name" value="FoP_C"/>
</dbReference>
<proteinExistence type="predicted"/>
<dbReference type="Gene3D" id="3.30.70.330">
    <property type="match status" value="1"/>
</dbReference>
<dbReference type="Proteomes" id="UP000887569">
    <property type="component" value="Unplaced"/>
</dbReference>
<evidence type="ECO:0000256" key="1">
    <source>
        <dbReference type="ARBA" id="ARBA00022884"/>
    </source>
</evidence>
<dbReference type="SMART" id="SM00360">
    <property type="entry name" value="RRM"/>
    <property type="match status" value="1"/>
</dbReference>
<name>A0A915CHT2_PARUN</name>
<dbReference type="InterPro" id="IPR051229">
    <property type="entry name" value="ALYREF_mRNA_export"/>
</dbReference>
<evidence type="ECO:0000313" key="5">
    <source>
        <dbReference type="WBParaSite" id="PgR208X_g004_t01"/>
    </source>
</evidence>
<dbReference type="InterPro" id="IPR000504">
    <property type="entry name" value="RRM_dom"/>
</dbReference>
<dbReference type="GO" id="GO:0003729">
    <property type="term" value="F:mRNA binding"/>
    <property type="evidence" value="ECO:0007669"/>
    <property type="project" value="TreeGrafter"/>
</dbReference>
<dbReference type="WBParaSite" id="PgR208X_g004_t01">
    <property type="protein sequence ID" value="PgR208X_g004_t01"/>
    <property type="gene ID" value="PgR208X_g004"/>
</dbReference>
<dbReference type="SUPFAM" id="SSF54928">
    <property type="entry name" value="RNA-binding domain, RBD"/>
    <property type="match status" value="1"/>
</dbReference>
<evidence type="ECO:0000313" key="4">
    <source>
        <dbReference type="Proteomes" id="UP000887569"/>
    </source>
</evidence>
<feature type="region of interest" description="Disordered" evidence="2">
    <location>
        <begin position="15"/>
        <end position="57"/>
    </location>
</feature>
<dbReference type="Pfam" id="PF00076">
    <property type="entry name" value="RRM_1"/>
    <property type="match status" value="1"/>
</dbReference>